<reference evidence="5 6" key="1">
    <citation type="submission" date="2022-03" db="EMBL/GenBank/DDBJ databases">
        <title>Plant growth promoting endophytes with ACC deaminase activity.</title>
        <authorList>
            <person name="Charles T."/>
            <person name="Van Dyk A."/>
            <person name="Cheng J."/>
            <person name="Heil J."/>
        </authorList>
    </citation>
    <scope>NUCLEOTIDE SEQUENCE [LARGE SCALE GENOMIC DNA]</scope>
    <source>
        <strain evidence="5 6">8R6</strain>
    </source>
</reference>
<evidence type="ECO:0000259" key="4">
    <source>
        <dbReference type="Pfam" id="PF00717"/>
    </source>
</evidence>
<name>A0ABY8MRW8_9PSED</name>
<dbReference type="Pfam" id="PF00717">
    <property type="entry name" value="Peptidase_S24"/>
    <property type="match status" value="1"/>
</dbReference>
<evidence type="ECO:0000313" key="6">
    <source>
        <dbReference type="Proteomes" id="UP001243713"/>
    </source>
</evidence>
<dbReference type="InterPro" id="IPR039418">
    <property type="entry name" value="LexA-like"/>
</dbReference>
<evidence type="ECO:0000313" key="5">
    <source>
        <dbReference type="EMBL" id="WGK89944.1"/>
    </source>
</evidence>
<keyword evidence="2" id="KW-0238">DNA-binding</keyword>
<keyword evidence="6" id="KW-1185">Reference proteome</keyword>
<organism evidence="5 6">
    <name type="scientific">Pseudomonas migulae</name>
    <dbReference type="NCBI Taxonomy" id="78543"/>
    <lineage>
        <taxon>Bacteria</taxon>
        <taxon>Pseudomonadati</taxon>
        <taxon>Pseudomonadota</taxon>
        <taxon>Gammaproteobacteria</taxon>
        <taxon>Pseudomonadales</taxon>
        <taxon>Pseudomonadaceae</taxon>
        <taxon>Pseudomonas</taxon>
    </lineage>
</organism>
<sequence length="249" mass="28209">MKKKNTSGPRFKALLKVANITTTGFAEYLGTAPQNVHNWYTRGVPDHCMEAVARKLSVNSEWLKYLEGPKDAKHLRLVSDTGNTFDAQALRGIYTVIEPTDVELHFYKEAPIAPGSSKTHVIEDTSHPIRLPRSHLDSLEINHADAICAYMIGNSMAEKIEDGSTIAIDRGLTQIVDGEIYAIEHDGMLRIKYLHRMPGNGLRMRSHNSAEYPDETFRAAQIEEQNIRVLGWVFWWSTLNKRRPPIPFL</sequence>
<dbReference type="SUPFAM" id="SSF51306">
    <property type="entry name" value="LexA/Signal peptidase"/>
    <property type="match status" value="1"/>
</dbReference>
<feature type="domain" description="Peptidase S24/S26A/S26B/S26C" evidence="4">
    <location>
        <begin position="124"/>
        <end position="234"/>
    </location>
</feature>
<evidence type="ECO:0000256" key="3">
    <source>
        <dbReference type="ARBA" id="ARBA00023163"/>
    </source>
</evidence>
<dbReference type="PANTHER" id="PTHR40661">
    <property type="match status" value="1"/>
</dbReference>
<gene>
    <name evidence="5" type="ORF">MOQ58_26080</name>
</gene>
<evidence type="ECO:0000256" key="2">
    <source>
        <dbReference type="ARBA" id="ARBA00023125"/>
    </source>
</evidence>
<dbReference type="InterPro" id="IPR036286">
    <property type="entry name" value="LexA/Signal_pep-like_sf"/>
</dbReference>
<dbReference type="Proteomes" id="UP001243713">
    <property type="component" value="Chromosome"/>
</dbReference>
<proteinExistence type="predicted"/>
<dbReference type="PANTHER" id="PTHR40661:SF2">
    <property type="entry name" value="HTH-TYPE TRANSCRIPTIONAL REGULATOR PRTR"/>
    <property type="match status" value="1"/>
</dbReference>
<evidence type="ECO:0000256" key="1">
    <source>
        <dbReference type="ARBA" id="ARBA00023015"/>
    </source>
</evidence>
<dbReference type="CDD" id="cd06529">
    <property type="entry name" value="S24_LexA-like"/>
    <property type="match status" value="1"/>
</dbReference>
<protein>
    <submittedName>
        <fullName evidence="5">Helix-turn-helix transcriptional regulator</fullName>
    </submittedName>
</protein>
<dbReference type="Gene3D" id="1.10.260.40">
    <property type="entry name" value="lambda repressor-like DNA-binding domains"/>
    <property type="match status" value="1"/>
</dbReference>
<keyword evidence="1" id="KW-0805">Transcription regulation</keyword>
<keyword evidence="3" id="KW-0804">Transcription</keyword>
<dbReference type="InterPro" id="IPR010982">
    <property type="entry name" value="Lambda_DNA-bd_dom_sf"/>
</dbReference>
<dbReference type="RefSeq" id="WP_008042988.1">
    <property type="nucleotide sequence ID" value="NZ_CP093428.1"/>
</dbReference>
<dbReference type="Gene3D" id="2.10.109.10">
    <property type="entry name" value="Umud Fragment, subunit A"/>
    <property type="match status" value="1"/>
</dbReference>
<dbReference type="EMBL" id="CP093428">
    <property type="protein sequence ID" value="WGK89944.1"/>
    <property type="molecule type" value="Genomic_DNA"/>
</dbReference>
<accession>A0ABY8MRW8</accession>
<dbReference type="InterPro" id="IPR015927">
    <property type="entry name" value="Peptidase_S24_S26A/B/C"/>
</dbReference>